<reference evidence="3" key="1">
    <citation type="submission" date="2016-10" db="EMBL/GenBank/DDBJ databases">
        <authorList>
            <person name="Varghese N."/>
            <person name="Submissions S."/>
        </authorList>
    </citation>
    <scope>NUCLEOTIDE SEQUENCE [LARGE SCALE GENOMIC DNA]</scope>
    <source>
        <strain evidence="3">DSM 4771</strain>
    </source>
</reference>
<organism evidence="2 3">
    <name type="scientific">Salimicrobium halophilum</name>
    <dbReference type="NCBI Taxonomy" id="86666"/>
    <lineage>
        <taxon>Bacteria</taxon>
        <taxon>Bacillati</taxon>
        <taxon>Bacillota</taxon>
        <taxon>Bacilli</taxon>
        <taxon>Bacillales</taxon>
        <taxon>Bacillaceae</taxon>
        <taxon>Salimicrobium</taxon>
    </lineage>
</organism>
<feature type="compositionally biased region" description="Acidic residues" evidence="1">
    <location>
        <begin position="430"/>
        <end position="444"/>
    </location>
</feature>
<gene>
    <name evidence="2" type="ORF">SAMN04490247_0024</name>
</gene>
<evidence type="ECO:0000313" key="2">
    <source>
        <dbReference type="EMBL" id="SDI92475.1"/>
    </source>
</evidence>
<accession>A0A1G8PJT4</accession>
<name>A0A1G8PJT4_9BACI</name>
<sequence length="461" mass="50470">MSNEKILGLFSGMVAILLVFSYGGNLAWSAAVENTGELPSSVSVGGTDVSGMNSEKASELLEAEVAGWSDRSYIRLNTGSGSLEIPISMIDFQIEETVEQISSSGQYEWKVALSNDFESSIQEKLPETLTPHFQMEQFKDQVKFEASRLPEEALEYNAYSFVPENTEELFEEVASYSISLSETEDVESLINRIGDWRVPGKSTVSLLEQVGDIAESMEEKALSQTATAIYGSLLETPFLTEERHISLRLPDYAELGKEAAVDWKGKEDLQFTNTTSMGYYVHLELDGANLQAVWTGYPFTENIRTVVSQAGEVEPRKTIRYSTSVTPGDEVLIEEGKDGRVVEVYKEQAGEEERQLLTEDYYPPVDTVVERYPVSLLSSDENSSGTGVDGGEGDVGSSTPAINDEDSEDQGQDESEADSQNGQGSNNDSGESEENEEEGPDTDGNDGSSPPSLWEPGNDKK</sequence>
<dbReference type="RefSeq" id="WP_093190535.1">
    <property type="nucleotide sequence ID" value="NZ_FNEV01000001.1"/>
</dbReference>
<dbReference type="EMBL" id="FNEV01000001">
    <property type="protein sequence ID" value="SDI92475.1"/>
    <property type="molecule type" value="Genomic_DNA"/>
</dbReference>
<feature type="region of interest" description="Disordered" evidence="1">
    <location>
        <begin position="377"/>
        <end position="461"/>
    </location>
</feature>
<feature type="compositionally biased region" description="Acidic residues" evidence="1">
    <location>
        <begin position="403"/>
        <end position="417"/>
    </location>
</feature>
<evidence type="ECO:0000313" key="3">
    <source>
        <dbReference type="Proteomes" id="UP000199225"/>
    </source>
</evidence>
<dbReference type="Pfam" id="PF04294">
    <property type="entry name" value="VanW"/>
    <property type="match status" value="1"/>
</dbReference>
<dbReference type="STRING" id="86666.SAMN04490247_0024"/>
<protein>
    <submittedName>
        <fullName evidence="2">G5 domain-containing protein</fullName>
    </submittedName>
</protein>
<feature type="compositionally biased region" description="Low complexity" evidence="1">
    <location>
        <begin position="418"/>
        <end position="429"/>
    </location>
</feature>
<dbReference type="InterPro" id="IPR007391">
    <property type="entry name" value="Vancomycin_resist_VanW"/>
</dbReference>
<dbReference type="OrthoDB" id="2691125at2"/>
<evidence type="ECO:0000256" key="1">
    <source>
        <dbReference type="SAM" id="MobiDB-lite"/>
    </source>
</evidence>
<proteinExistence type="predicted"/>
<dbReference type="Proteomes" id="UP000199225">
    <property type="component" value="Unassembled WGS sequence"/>
</dbReference>
<dbReference type="AlphaFoldDB" id="A0A1G8PJT4"/>
<keyword evidence="3" id="KW-1185">Reference proteome</keyword>